<dbReference type="Gene3D" id="3.20.20.70">
    <property type="entry name" value="Aldolase class I"/>
    <property type="match status" value="1"/>
</dbReference>
<proteinExistence type="predicted"/>
<keyword evidence="1" id="KW-0694">RNA-binding</keyword>
<dbReference type="GO" id="GO:0003723">
    <property type="term" value="F:RNA binding"/>
    <property type="evidence" value="ECO:0007669"/>
    <property type="project" value="UniProtKB-KW"/>
</dbReference>
<keyword evidence="1" id="KW-0804">Transcription</keyword>
<comment type="function">
    <text evidence="1">Regulates expression of the glpD operon. In the presence of glycerol 3-phosphate (G3P) causes antitermination of transcription of glpD at the inverted repeat of the leader region to enhance its transcription. Binds and stabilizes glpD leader mRNA.</text>
</comment>
<dbReference type="InterPro" id="IPR006699">
    <property type="entry name" value="GlpP"/>
</dbReference>
<dbReference type="Pfam" id="PF04309">
    <property type="entry name" value="G3P_antiterm"/>
    <property type="match status" value="1"/>
</dbReference>
<sequence>MTYFGQKILPSVRKLEDFEKMLKSPYEYGVLLEMHVSRLKSVYELANRYDKKMFLHMDLVQGLKNDEYATEYVCQELKPYGVISTKASVILKARQKKVKTMQRMFLLDSSSLEKSYQLMERTQPDYIEILPGLMPKYIEEVKRKTGRLVFAGGLIDTVEEVEQAIAAGASSITTSNKELWRHFEPER</sequence>
<dbReference type="GO" id="GO:0006071">
    <property type="term" value="P:glycerol metabolic process"/>
    <property type="evidence" value="ECO:0007669"/>
    <property type="project" value="UniProtKB-UniRule"/>
</dbReference>
<dbReference type="InterPro" id="IPR013785">
    <property type="entry name" value="Aldolase_TIM"/>
</dbReference>
<keyword evidence="1" id="KW-0319">Glycerol metabolism</keyword>
<evidence type="ECO:0000313" key="3">
    <source>
        <dbReference type="Proteomes" id="UP000439752"/>
    </source>
</evidence>
<dbReference type="GO" id="GO:0001072">
    <property type="term" value="F:transcription antitermination factor activity, RNA binding"/>
    <property type="evidence" value="ECO:0007669"/>
    <property type="project" value="TreeGrafter"/>
</dbReference>
<dbReference type="EMBL" id="CABWKQ010000003">
    <property type="protein sequence ID" value="VWX33228.1"/>
    <property type="molecule type" value="Genomic_DNA"/>
</dbReference>
<dbReference type="PANTHER" id="PTHR35787">
    <property type="entry name" value="GLYCEROL UPTAKE OPERON ANTITERMINATOR REGULATORY PROTEIN"/>
    <property type="match status" value="1"/>
</dbReference>
<accession>A0A653I2V8</accession>
<dbReference type="AlphaFoldDB" id="A0A653I2V8"/>
<dbReference type="RefSeq" id="WP_029332838.1">
    <property type="nucleotide sequence ID" value="NZ_LR732308.1"/>
</dbReference>
<dbReference type="PANTHER" id="PTHR35787:SF1">
    <property type="entry name" value="GLYCEROL UPTAKE OPERON ANTITERMINATOR REGULATORY PROTEIN"/>
    <property type="match status" value="1"/>
</dbReference>
<dbReference type="Proteomes" id="UP000439752">
    <property type="component" value="Unassembled WGS sequence"/>
</dbReference>
<keyword evidence="1" id="KW-0805">Transcription regulation</keyword>
<protein>
    <recommendedName>
        <fullName evidence="1">Glycerol uptake operon antiterminator regulatory protein</fullName>
    </recommendedName>
</protein>
<evidence type="ECO:0000256" key="1">
    <source>
        <dbReference type="PIRNR" id="PIRNR016897"/>
    </source>
</evidence>
<name>A0A653I2V8_9BACL</name>
<dbReference type="PIRSF" id="PIRSF016897">
    <property type="entry name" value="GlpP"/>
    <property type="match status" value="1"/>
</dbReference>
<gene>
    <name evidence="2" type="primary">glpP</name>
    <name evidence="2" type="ORF">EXIGUO9Y_110036</name>
</gene>
<dbReference type="SUPFAM" id="SSF110391">
    <property type="entry name" value="GlpP-like"/>
    <property type="match status" value="1"/>
</dbReference>
<evidence type="ECO:0000313" key="2">
    <source>
        <dbReference type="EMBL" id="VWX33228.1"/>
    </source>
</evidence>
<organism evidence="2 3">
    <name type="scientific">Exiguobacterium oxidotolerans</name>
    <dbReference type="NCBI Taxonomy" id="223958"/>
    <lineage>
        <taxon>Bacteria</taxon>
        <taxon>Bacillati</taxon>
        <taxon>Bacillota</taxon>
        <taxon>Bacilli</taxon>
        <taxon>Bacillales</taxon>
        <taxon>Bacillales Family XII. Incertae Sedis</taxon>
        <taxon>Exiguobacterium</taxon>
    </lineage>
</organism>
<dbReference type="GO" id="GO:0045893">
    <property type="term" value="P:positive regulation of DNA-templated transcription"/>
    <property type="evidence" value="ECO:0007669"/>
    <property type="project" value="TreeGrafter"/>
</dbReference>
<keyword evidence="3" id="KW-1185">Reference proteome</keyword>
<reference evidence="2 3" key="1">
    <citation type="submission" date="2019-10" db="EMBL/GenBank/DDBJ databases">
        <authorList>
            <person name="Karimi E."/>
        </authorList>
    </citation>
    <scope>NUCLEOTIDE SEQUENCE [LARGE SCALE GENOMIC DNA]</scope>
    <source>
        <strain evidence="2">Exiguobacterium sp. 9Y</strain>
    </source>
</reference>